<evidence type="ECO:0000259" key="7">
    <source>
        <dbReference type="Pfam" id="PF02803"/>
    </source>
</evidence>
<dbReference type="InterPro" id="IPR020617">
    <property type="entry name" value="Thiolase_C"/>
</dbReference>
<reference evidence="8" key="1">
    <citation type="submission" date="2020-02" db="EMBL/GenBank/DDBJ databases">
        <authorList>
            <person name="Meier V. D."/>
        </authorList>
    </citation>
    <scope>NUCLEOTIDE SEQUENCE</scope>
    <source>
        <strain evidence="8">AVDCRST_MAG62</strain>
    </source>
</reference>
<name>A0A6J4T1T6_9SPHN</name>
<feature type="domain" description="Thiolase C-terminal" evidence="7">
    <location>
        <begin position="268"/>
        <end position="389"/>
    </location>
</feature>
<dbReference type="PROSITE" id="PS00737">
    <property type="entry name" value="THIOLASE_2"/>
    <property type="match status" value="1"/>
</dbReference>
<dbReference type="Gene3D" id="3.40.47.10">
    <property type="match status" value="2"/>
</dbReference>
<feature type="active site" description="Proton acceptor" evidence="4">
    <location>
        <position position="377"/>
    </location>
</feature>
<dbReference type="InterPro" id="IPR016039">
    <property type="entry name" value="Thiolase-like"/>
</dbReference>
<dbReference type="AlphaFoldDB" id="A0A6J4T1T6"/>
<evidence type="ECO:0000256" key="5">
    <source>
        <dbReference type="RuleBase" id="RU003557"/>
    </source>
</evidence>
<dbReference type="CDD" id="cd00751">
    <property type="entry name" value="thiolase"/>
    <property type="match status" value="1"/>
</dbReference>
<dbReference type="EC" id="2.3.1.9" evidence="8"/>
<evidence type="ECO:0000256" key="4">
    <source>
        <dbReference type="PIRSR" id="PIRSR000429-1"/>
    </source>
</evidence>
<gene>
    <name evidence="8" type="ORF">AVDCRST_MAG62-562</name>
</gene>
<dbReference type="InterPro" id="IPR020613">
    <property type="entry name" value="Thiolase_CS"/>
</dbReference>
<dbReference type="GO" id="GO:0003985">
    <property type="term" value="F:acetyl-CoA C-acetyltransferase activity"/>
    <property type="evidence" value="ECO:0007669"/>
    <property type="project" value="UniProtKB-EC"/>
</dbReference>
<dbReference type="Pfam" id="PF02803">
    <property type="entry name" value="Thiolase_C"/>
    <property type="match status" value="1"/>
</dbReference>
<comment type="similarity">
    <text evidence="1 5">Belongs to the thiolase-like superfamily. Thiolase family.</text>
</comment>
<keyword evidence="2 5" id="KW-0808">Transferase</keyword>
<dbReference type="PANTHER" id="PTHR43365:SF1">
    <property type="entry name" value="ACETYL-COA C-ACYLTRANSFERASE"/>
    <property type="match status" value="1"/>
</dbReference>
<feature type="active site" description="Proton acceptor" evidence="4">
    <location>
        <position position="347"/>
    </location>
</feature>
<protein>
    <submittedName>
        <fullName evidence="8">3-ketoacyl-CoA thiolase @ Acetyl-CoA acetyltransferase</fullName>
        <ecNumber evidence="8">2.3.1.16</ecNumber>
        <ecNumber evidence="8">2.3.1.9</ecNumber>
    </submittedName>
</protein>
<dbReference type="NCBIfam" id="TIGR01930">
    <property type="entry name" value="AcCoA-C-Actrans"/>
    <property type="match status" value="1"/>
</dbReference>
<sequence length="392" mass="41338">MAEAYIVAAARTAGGKRGGALKDWHPADLGAAVLNALVDRSGIDPASVEDVIAGCVGQVGEQSFHIGRNMVMASRLPDSVPAVSIDRQCGSSQQALHFAAQAVMSGTQDVVIAAGVESMTRVPMGLPVLLPMQAGIGIGPWPQSIKDRYGVTEFSQFTGAEMIAGNYQMQREELDAFALESHRRAAAATERGDLTEEIVSLEIVDADGNTVQHNRDEGIRPDASLEGLASLRTLKPDGVITAGNASQICDGASGVLVVSERALNEHGLTPLARIDNLTVTAGDPVIMLMEPIPATRRALERSGRRIEDIDLYEVNEAFAPVPLAWLRELGGDPERLNVNGGAIALGHPLGASGTKLMTTLLHALHKRGKRFGLQTMCEGGGIANVTIVEGLH</sequence>
<dbReference type="EC" id="2.3.1.16" evidence="8"/>
<dbReference type="EMBL" id="CADCWB010000069">
    <property type="protein sequence ID" value="CAA9511591.1"/>
    <property type="molecule type" value="Genomic_DNA"/>
</dbReference>
<dbReference type="NCBIfam" id="NF005077">
    <property type="entry name" value="PRK06504.1"/>
    <property type="match status" value="1"/>
</dbReference>
<feature type="active site" description="Acyl-thioester intermediate" evidence="4">
    <location>
        <position position="89"/>
    </location>
</feature>
<feature type="domain" description="Thiolase N-terminal" evidence="6">
    <location>
        <begin position="5"/>
        <end position="260"/>
    </location>
</feature>
<dbReference type="InterPro" id="IPR002155">
    <property type="entry name" value="Thiolase"/>
</dbReference>
<evidence type="ECO:0000256" key="2">
    <source>
        <dbReference type="ARBA" id="ARBA00022679"/>
    </source>
</evidence>
<dbReference type="PIRSF" id="PIRSF000429">
    <property type="entry name" value="Ac-CoA_Ac_transf"/>
    <property type="match status" value="1"/>
</dbReference>
<dbReference type="InterPro" id="IPR020616">
    <property type="entry name" value="Thiolase_N"/>
</dbReference>
<evidence type="ECO:0000313" key="8">
    <source>
        <dbReference type="EMBL" id="CAA9511591.1"/>
    </source>
</evidence>
<dbReference type="SUPFAM" id="SSF53901">
    <property type="entry name" value="Thiolase-like"/>
    <property type="match status" value="2"/>
</dbReference>
<proteinExistence type="inferred from homology"/>
<dbReference type="PANTHER" id="PTHR43365">
    <property type="entry name" value="BLR7806 PROTEIN"/>
    <property type="match status" value="1"/>
</dbReference>
<evidence type="ECO:0000256" key="1">
    <source>
        <dbReference type="ARBA" id="ARBA00010982"/>
    </source>
</evidence>
<evidence type="ECO:0000259" key="6">
    <source>
        <dbReference type="Pfam" id="PF00108"/>
    </source>
</evidence>
<organism evidence="8">
    <name type="scientific">uncultured Sphingomonas sp</name>
    <dbReference type="NCBI Taxonomy" id="158754"/>
    <lineage>
        <taxon>Bacteria</taxon>
        <taxon>Pseudomonadati</taxon>
        <taxon>Pseudomonadota</taxon>
        <taxon>Alphaproteobacteria</taxon>
        <taxon>Sphingomonadales</taxon>
        <taxon>Sphingomonadaceae</taxon>
        <taxon>Sphingomonas</taxon>
        <taxon>environmental samples</taxon>
    </lineage>
</organism>
<accession>A0A6J4T1T6</accession>
<keyword evidence="3 5" id="KW-0012">Acyltransferase</keyword>
<evidence type="ECO:0000256" key="3">
    <source>
        <dbReference type="ARBA" id="ARBA00023315"/>
    </source>
</evidence>
<dbReference type="Pfam" id="PF00108">
    <property type="entry name" value="Thiolase_N"/>
    <property type="match status" value="1"/>
</dbReference>